<feature type="chain" id="PRO_5005476835" description="EfeO-type cupredoxin-like domain-containing protein" evidence="1">
    <location>
        <begin position="28"/>
        <end position="145"/>
    </location>
</feature>
<dbReference type="Proteomes" id="UP000069205">
    <property type="component" value="Chromosome"/>
</dbReference>
<dbReference type="InterPro" id="IPR008972">
    <property type="entry name" value="Cupredoxin"/>
</dbReference>
<dbReference type="AlphaFoldDB" id="A0A0K2G9M8"/>
<dbReference type="KEGG" id="nmv:NITMOv2_1133"/>
<evidence type="ECO:0000256" key="1">
    <source>
        <dbReference type="SAM" id="SignalP"/>
    </source>
</evidence>
<gene>
    <name evidence="3" type="ORF">NITMOv2_1133</name>
</gene>
<dbReference type="Pfam" id="PF13473">
    <property type="entry name" value="Cupredoxin_1"/>
    <property type="match status" value="1"/>
</dbReference>
<keyword evidence="1" id="KW-0732">Signal</keyword>
<dbReference type="STRING" id="42253.NITMOv2_1133"/>
<dbReference type="EMBL" id="CP011801">
    <property type="protein sequence ID" value="ALA57564.1"/>
    <property type="molecule type" value="Genomic_DNA"/>
</dbReference>
<accession>A0A0K2G9M8</accession>
<organism evidence="3 4">
    <name type="scientific">Nitrospira moscoviensis</name>
    <dbReference type="NCBI Taxonomy" id="42253"/>
    <lineage>
        <taxon>Bacteria</taxon>
        <taxon>Pseudomonadati</taxon>
        <taxon>Nitrospirota</taxon>
        <taxon>Nitrospiria</taxon>
        <taxon>Nitrospirales</taxon>
        <taxon>Nitrospiraceae</taxon>
        <taxon>Nitrospira</taxon>
    </lineage>
</organism>
<protein>
    <recommendedName>
        <fullName evidence="2">EfeO-type cupredoxin-like domain-containing protein</fullName>
    </recommendedName>
</protein>
<proteinExistence type="predicted"/>
<name>A0A0K2G9M8_NITMO</name>
<dbReference type="OrthoDB" id="9798779at2"/>
<evidence type="ECO:0000313" key="4">
    <source>
        <dbReference type="Proteomes" id="UP000069205"/>
    </source>
</evidence>
<dbReference type="SUPFAM" id="SSF49503">
    <property type="entry name" value="Cupredoxins"/>
    <property type="match status" value="1"/>
</dbReference>
<dbReference type="PATRIC" id="fig|42253.5.peg.1118"/>
<evidence type="ECO:0000259" key="2">
    <source>
        <dbReference type="Pfam" id="PF13473"/>
    </source>
</evidence>
<evidence type="ECO:0000313" key="3">
    <source>
        <dbReference type="EMBL" id="ALA57564.1"/>
    </source>
</evidence>
<dbReference type="Gene3D" id="2.60.40.420">
    <property type="entry name" value="Cupredoxins - blue copper proteins"/>
    <property type="match status" value="1"/>
</dbReference>
<feature type="signal peptide" evidence="1">
    <location>
        <begin position="1"/>
        <end position="27"/>
    </location>
</feature>
<feature type="domain" description="EfeO-type cupredoxin-like" evidence="2">
    <location>
        <begin position="33"/>
        <end position="124"/>
    </location>
</feature>
<reference evidence="3 4" key="1">
    <citation type="journal article" date="2015" name="Proc. Natl. Acad. Sci. U.S.A.">
        <title>Expanded metabolic versatility of ubiquitous nitrite-oxidizing bacteria from the genus Nitrospira.</title>
        <authorList>
            <person name="Koch H."/>
            <person name="Lucker S."/>
            <person name="Albertsen M."/>
            <person name="Kitzinger K."/>
            <person name="Herbold C."/>
            <person name="Spieck E."/>
            <person name="Nielsen P.H."/>
            <person name="Wagner M."/>
            <person name="Daims H."/>
        </authorList>
    </citation>
    <scope>NUCLEOTIDE SEQUENCE [LARGE SCALE GENOMIC DNA]</scope>
    <source>
        <strain evidence="3 4">NSP M-1</strain>
    </source>
</reference>
<keyword evidence="4" id="KW-1185">Reference proteome</keyword>
<sequence>MRGVVSRIFAPCASGIGIVLLAGTALAASDPAAAPPFVVPVSPDGVQRTTVILDSYSYQPNHLVVEAGKPVELTLTSVTTITPHNFIIKDLAPGLSVEQDVSAGKTATVKFTPPQRGFYTIYCDKRLWPMPSHRDKGMEGALEVR</sequence>
<dbReference type="InterPro" id="IPR028096">
    <property type="entry name" value="EfeO_Cupredoxin"/>
</dbReference>